<gene>
    <name evidence="10" type="primary">RvY_13127-1</name>
    <name evidence="10" type="synonym">RvY_13127.1</name>
    <name evidence="10" type="ORF">RvY_13127</name>
</gene>
<dbReference type="PROSITE" id="PS00973">
    <property type="entry name" value="USP_2"/>
    <property type="match status" value="1"/>
</dbReference>
<dbReference type="InterPro" id="IPR001394">
    <property type="entry name" value="Peptidase_C19_UCH"/>
</dbReference>
<feature type="domain" description="USP" evidence="9">
    <location>
        <begin position="146"/>
        <end position="508"/>
    </location>
</feature>
<dbReference type="CDD" id="cd02257">
    <property type="entry name" value="Peptidase_C19"/>
    <property type="match status" value="1"/>
</dbReference>
<dbReference type="PANTHER" id="PTHR24006:SF687">
    <property type="entry name" value="UBIQUITIN CARBOXYL-TERMINAL HYDROLASE 10"/>
    <property type="match status" value="1"/>
</dbReference>
<name>A0A1D1VQX0_RAMVA</name>
<keyword evidence="6 7" id="KW-0788">Thiol protease</keyword>
<feature type="compositionally biased region" description="Polar residues" evidence="8">
    <location>
        <begin position="63"/>
        <end position="98"/>
    </location>
</feature>
<comment type="caution">
    <text evidence="10">The sequence shown here is derived from an EMBL/GenBank/DDBJ whole genome shotgun (WGS) entry which is preliminary data.</text>
</comment>
<evidence type="ECO:0000256" key="2">
    <source>
        <dbReference type="ARBA" id="ARBA00005427"/>
    </source>
</evidence>
<dbReference type="Pfam" id="PF00443">
    <property type="entry name" value="UCH"/>
    <property type="match status" value="1"/>
</dbReference>
<accession>A0A1D1VQX0</accession>
<dbReference type="Proteomes" id="UP000186922">
    <property type="component" value="Unassembled WGS sequence"/>
</dbReference>
<evidence type="ECO:0000256" key="8">
    <source>
        <dbReference type="SAM" id="MobiDB-lite"/>
    </source>
</evidence>
<evidence type="ECO:0000256" key="5">
    <source>
        <dbReference type="ARBA" id="ARBA00022801"/>
    </source>
</evidence>
<dbReference type="Gene3D" id="3.90.70.10">
    <property type="entry name" value="Cysteine proteinases"/>
    <property type="match status" value="1"/>
</dbReference>
<dbReference type="GO" id="GO:0006508">
    <property type="term" value="P:proteolysis"/>
    <property type="evidence" value="ECO:0007669"/>
    <property type="project" value="UniProtKB-KW"/>
</dbReference>
<keyword evidence="4 7" id="KW-0833">Ubl conjugation pathway</keyword>
<dbReference type="AlphaFoldDB" id="A0A1D1VQX0"/>
<proteinExistence type="inferred from homology"/>
<dbReference type="GO" id="GO:0005829">
    <property type="term" value="C:cytosol"/>
    <property type="evidence" value="ECO:0007669"/>
    <property type="project" value="TreeGrafter"/>
</dbReference>
<evidence type="ECO:0000256" key="1">
    <source>
        <dbReference type="ARBA" id="ARBA00000707"/>
    </source>
</evidence>
<dbReference type="PROSITE" id="PS00972">
    <property type="entry name" value="USP_1"/>
    <property type="match status" value="1"/>
</dbReference>
<keyword evidence="5 7" id="KW-0378">Hydrolase</keyword>
<evidence type="ECO:0000256" key="4">
    <source>
        <dbReference type="ARBA" id="ARBA00022786"/>
    </source>
</evidence>
<feature type="compositionally biased region" description="Low complexity" evidence="8">
    <location>
        <begin position="35"/>
        <end position="45"/>
    </location>
</feature>
<dbReference type="OrthoDB" id="429671at2759"/>
<dbReference type="EMBL" id="BDGG01000008">
    <property type="protein sequence ID" value="GAV02583.1"/>
    <property type="molecule type" value="Genomic_DNA"/>
</dbReference>
<dbReference type="InterPro" id="IPR018200">
    <property type="entry name" value="USP_CS"/>
</dbReference>
<dbReference type="EC" id="3.4.19.12" evidence="7"/>
<keyword evidence="3 7" id="KW-0645">Protease</keyword>
<dbReference type="PANTHER" id="PTHR24006">
    <property type="entry name" value="UBIQUITIN CARBOXYL-TERMINAL HYDROLASE"/>
    <property type="match status" value="1"/>
</dbReference>
<evidence type="ECO:0000313" key="11">
    <source>
        <dbReference type="Proteomes" id="UP000186922"/>
    </source>
</evidence>
<organism evidence="10 11">
    <name type="scientific">Ramazzottius varieornatus</name>
    <name type="common">Water bear</name>
    <name type="synonym">Tardigrade</name>
    <dbReference type="NCBI Taxonomy" id="947166"/>
    <lineage>
        <taxon>Eukaryota</taxon>
        <taxon>Metazoa</taxon>
        <taxon>Ecdysozoa</taxon>
        <taxon>Tardigrada</taxon>
        <taxon>Eutardigrada</taxon>
        <taxon>Parachela</taxon>
        <taxon>Hypsibioidea</taxon>
        <taxon>Ramazzottiidae</taxon>
        <taxon>Ramazzottius</taxon>
    </lineage>
</organism>
<dbReference type="GO" id="GO:0016579">
    <property type="term" value="P:protein deubiquitination"/>
    <property type="evidence" value="ECO:0007669"/>
    <property type="project" value="InterPro"/>
</dbReference>
<dbReference type="GO" id="GO:0004843">
    <property type="term" value="F:cysteine-type deubiquitinase activity"/>
    <property type="evidence" value="ECO:0007669"/>
    <property type="project" value="UniProtKB-UniRule"/>
</dbReference>
<dbReference type="InterPro" id="IPR028889">
    <property type="entry name" value="USP"/>
</dbReference>
<evidence type="ECO:0000313" key="10">
    <source>
        <dbReference type="EMBL" id="GAV02583.1"/>
    </source>
</evidence>
<dbReference type="InterPro" id="IPR050164">
    <property type="entry name" value="Peptidase_C19"/>
</dbReference>
<dbReference type="InterPro" id="IPR038765">
    <property type="entry name" value="Papain-like_cys_pep_sf"/>
</dbReference>
<dbReference type="STRING" id="947166.A0A1D1VQX0"/>
<feature type="region of interest" description="Disordered" evidence="8">
    <location>
        <begin position="21"/>
        <end position="113"/>
    </location>
</feature>
<evidence type="ECO:0000256" key="7">
    <source>
        <dbReference type="RuleBase" id="RU366025"/>
    </source>
</evidence>
<evidence type="ECO:0000259" key="9">
    <source>
        <dbReference type="PROSITE" id="PS50235"/>
    </source>
</evidence>
<protein>
    <recommendedName>
        <fullName evidence="7">Ubiquitin carboxyl-terminal hydrolase</fullName>
        <ecNumber evidence="7">3.4.19.12</ecNumber>
    </recommendedName>
</protein>
<comment type="catalytic activity">
    <reaction evidence="1 7">
        <text>Thiol-dependent hydrolysis of ester, thioester, amide, peptide and isopeptide bonds formed by the C-terminal Gly of ubiquitin (a 76-residue protein attached to proteins as an intracellular targeting signal).</text>
        <dbReference type="EC" id="3.4.19.12"/>
    </reaction>
</comment>
<evidence type="ECO:0000256" key="6">
    <source>
        <dbReference type="ARBA" id="ARBA00022807"/>
    </source>
</evidence>
<dbReference type="PROSITE" id="PS50235">
    <property type="entry name" value="USP_3"/>
    <property type="match status" value="1"/>
</dbReference>
<dbReference type="GO" id="GO:0005634">
    <property type="term" value="C:nucleus"/>
    <property type="evidence" value="ECO:0007669"/>
    <property type="project" value="TreeGrafter"/>
</dbReference>
<keyword evidence="11" id="KW-1185">Reference proteome</keyword>
<reference evidence="10 11" key="1">
    <citation type="journal article" date="2016" name="Nat. Commun.">
        <title>Extremotolerant tardigrade genome and improved radiotolerance of human cultured cells by tardigrade-unique protein.</title>
        <authorList>
            <person name="Hashimoto T."/>
            <person name="Horikawa D.D."/>
            <person name="Saito Y."/>
            <person name="Kuwahara H."/>
            <person name="Kozuka-Hata H."/>
            <person name="Shin-I T."/>
            <person name="Minakuchi Y."/>
            <person name="Ohishi K."/>
            <person name="Motoyama A."/>
            <person name="Aizu T."/>
            <person name="Enomoto A."/>
            <person name="Kondo K."/>
            <person name="Tanaka S."/>
            <person name="Hara Y."/>
            <person name="Koshikawa S."/>
            <person name="Sagara H."/>
            <person name="Miura T."/>
            <person name="Yokobori S."/>
            <person name="Miyagawa K."/>
            <person name="Suzuki Y."/>
            <person name="Kubo T."/>
            <person name="Oyama M."/>
            <person name="Kohara Y."/>
            <person name="Fujiyama A."/>
            <person name="Arakawa K."/>
            <person name="Katayama T."/>
            <person name="Toyoda A."/>
            <person name="Kunieda T."/>
        </authorList>
    </citation>
    <scope>NUCLEOTIDE SEQUENCE [LARGE SCALE GENOMIC DNA]</scope>
    <source>
        <strain evidence="10 11">YOKOZUNA-1</strain>
    </source>
</reference>
<sequence>MEKPHDSLTEVSWIVEVKGPLPDVVPTEKPREDVVAAVEPTAPVQPTAPPPKKSWADLMKPVASSSPTPKNDVNLSLPQPPSSTKTNIRTGRSSSITPQPFVVTSEAERQHTEEEKIQRLGEIMFSKNLLGAEKKFDHRTLFLTPRGMMNRGNACYMNAVLQTLIFCPPFFHLLESLDVPSYDDDDQVAQLPPITDAFVRLAKCFHRIPKTGARNAHLRTEDPAVDPSFVYDTLEEHGTASHKEMLSRGSQEDAQESLNHILLLIHEEMAKAEATIRDDHDGRTNGVDAQWNDEWTNINKKQKKSIMRSCVDFKDTPISGVFGGKLRSIRKHHGAKEFENVEPFFMLDLPIQDPRVKSVFQAIDRFMGTETLHGYVDRGQEVRAQRHYKFEELPAVLILHLKYFEYSPTGGLAKLQKNIEFEATLRLPERWFAERHFNPAKSVYRLSAVVYHYGEGTEGGHYTACMYHPASPSSWIEANDSVVSVVGFDYVRAPQFNRVPYLLFYRLQTNNYTES</sequence>
<evidence type="ECO:0000256" key="3">
    <source>
        <dbReference type="ARBA" id="ARBA00022670"/>
    </source>
</evidence>
<dbReference type="SUPFAM" id="SSF54001">
    <property type="entry name" value="Cysteine proteinases"/>
    <property type="match status" value="1"/>
</dbReference>
<comment type="similarity">
    <text evidence="2">Belongs to the peptidase C19 family. USP10 subfamily.</text>
</comment>